<organism evidence="1 3">
    <name type="scientific">Moraxella catarrhalis</name>
    <name type="common">Branhamella catarrhalis</name>
    <dbReference type="NCBI Taxonomy" id="480"/>
    <lineage>
        <taxon>Bacteria</taxon>
        <taxon>Pseudomonadati</taxon>
        <taxon>Pseudomonadota</taxon>
        <taxon>Gammaproteobacteria</taxon>
        <taxon>Moraxellales</taxon>
        <taxon>Moraxellaceae</taxon>
        <taxon>Moraxella</taxon>
    </lineage>
</organism>
<reference evidence="3 4" key="1">
    <citation type="journal article" date="2016" name="Genome Biol. Evol.">
        <title>Comparative Genomic Analyses of the Moraxella catarrhalis Serosensitive and Seroresistant Lineages Demonstrate Their Independent Evolution.</title>
        <authorList>
            <person name="Earl J.P."/>
            <person name="de Vries S.P."/>
            <person name="Ahmed A."/>
            <person name="Powell E."/>
            <person name="Schultz M.P."/>
            <person name="Hermans P.W."/>
            <person name="Hill D.J."/>
            <person name="Zhou Z."/>
            <person name="Constantinidou C.I."/>
            <person name="Hu F.Z."/>
            <person name="Bootsma H.J."/>
            <person name="Ehrlich G.D."/>
        </authorList>
    </citation>
    <scope>NUCLEOTIDE SEQUENCE [LARGE SCALE GENOMIC DNA]</scope>
    <source>
        <strain evidence="1 3">Z7542</strain>
        <strain evidence="2 4">Z7574</strain>
    </source>
</reference>
<evidence type="ECO:0000313" key="4">
    <source>
        <dbReference type="Proteomes" id="UP000078446"/>
    </source>
</evidence>
<comment type="caution">
    <text evidence="1">The sequence shown here is derived from an EMBL/GenBank/DDBJ whole genome shotgun (WGS) entry which is preliminary data.</text>
</comment>
<evidence type="ECO:0000313" key="2">
    <source>
        <dbReference type="EMBL" id="OAV01918.1"/>
    </source>
</evidence>
<dbReference type="AlphaFoldDB" id="A0A198UG38"/>
<dbReference type="Proteomes" id="UP000078228">
    <property type="component" value="Unassembled WGS sequence"/>
</dbReference>
<dbReference type="EMBL" id="LXHE01000002">
    <property type="protein sequence ID" value="OAV01918.1"/>
    <property type="molecule type" value="Genomic_DNA"/>
</dbReference>
<evidence type="ECO:0000313" key="1">
    <source>
        <dbReference type="EMBL" id="OAU95386.1"/>
    </source>
</evidence>
<keyword evidence="3" id="KW-1185">Reference proteome</keyword>
<dbReference type="EMBL" id="LXHC01000024">
    <property type="protein sequence ID" value="OAU95386.1"/>
    <property type="molecule type" value="Genomic_DNA"/>
</dbReference>
<protein>
    <submittedName>
        <fullName evidence="1">Uncharacterized protein</fullName>
    </submittedName>
</protein>
<dbReference type="Proteomes" id="UP000078446">
    <property type="component" value="Unassembled WGS sequence"/>
</dbReference>
<gene>
    <name evidence="2" type="ORF">AO382_0284</name>
    <name evidence="1" type="ORF">AO384_1577</name>
</gene>
<dbReference type="PATRIC" id="fig|480.236.peg.1504"/>
<name>A0A198UG38_MORCA</name>
<sequence length="40" mass="4658">MFKFFITKSNEITSFCEYLYLPIQLTVITGLLSILVKNID</sequence>
<evidence type="ECO:0000313" key="3">
    <source>
        <dbReference type="Proteomes" id="UP000078228"/>
    </source>
</evidence>
<accession>A0A198UG38</accession>
<proteinExistence type="predicted"/>